<organism evidence="1 2">
    <name type="scientific">Corynebacterium camporealensis</name>
    <dbReference type="NCBI Taxonomy" id="161896"/>
    <lineage>
        <taxon>Bacteria</taxon>
        <taxon>Bacillati</taxon>
        <taxon>Actinomycetota</taxon>
        <taxon>Actinomycetes</taxon>
        <taxon>Mycobacteriales</taxon>
        <taxon>Corynebacteriaceae</taxon>
        <taxon>Corynebacterium</taxon>
    </lineage>
</organism>
<dbReference type="AlphaFoldDB" id="A0A0F6QX69"/>
<dbReference type="SUPFAM" id="SSF52540">
    <property type="entry name" value="P-loop containing nucleoside triphosphate hydrolases"/>
    <property type="match status" value="1"/>
</dbReference>
<name>A0A0F6QX69_9CORY</name>
<dbReference type="Pfam" id="PF13191">
    <property type="entry name" value="AAA_16"/>
    <property type="match status" value="1"/>
</dbReference>
<evidence type="ECO:0000313" key="2">
    <source>
        <dbReference type="Proteomes" id="UP000033566"/>
    </source>
</evidence>
<dbReference type="PATRIC" id="fig|161896.4.peg.513"/>
<dbReference type="Gene3D" id="3.40.50.300">
    <property type="entry name" value="P-loop containing nucleotide triphosphate hydrolases"/>
    <property type="match status" value="1"/>
</dbReference>
<dbReference type="HOGENOM" id="CLU_058580_1_0_11"/>
<gene>
    <name evidence="1" type="ORF">UL81_02610</name>
</gene>
<dbReference type="KEGG" id="ccj:UL81_02610"/>
<dbReference type="RefSeq" id="WP_035106756.1">
    <property type="nucleotide sequence ID" value="NZ_CP011311.1"/>
</dbReference>
<evidence type="ECO:0000313" key="1">
    <source>
        <dbReference type="EMBL" id="AKE38503.1"/>
    </source>
</evidence>
<dbReference type="PANTHER" id="PTHR34301:SF8">
    <property type="entry name" value="ATPASE DOMAIN-CONTAINING PROTEIN"/>
    <property type="match status" value="1"/>
</dbReference>
<dbReference type="STRING" id="161896.UL81_02610"/>
<dbReference type="InterPro" id="IPR041664">
    <property type="entry name" value="AAA_16"/>
</dbReference>
<dbReference type="EMBL" id="CP011311">
    <property type="protein sequence ID" value="AKE38503.1"/>
    <property type="molecule type" value="Genomic_DNA"/>
</dbReference>
<protein>
    <submittedName>
        <fullName evidence="1">Type II secretory pathway, component ExeA (Predicted ATPase)</fullName>
    </submittedName>
</protein>
<dbReference type="InterPro" id="IPR027417">
    <property type="entry name" value="P-loop_NTPase"/>
</dbReference>
<dbReference type="PANTHER" id="PTHR34301">
    <property type="entry name" value="DNA-BINDING PROTEIN-RELATED"/>
    <property type="match status" value="1"/>
</dbReference>
<keyword evidence="2" id="KW-1185">Reference proteome</keyword>
<sequence length="374" mass="40202">MVSNNPFRPSFGSSPAVLAGRDDEVGDFTYGLLAGIGSLQRAVLISGPRGVGKTVLLNAFEEQAKANGWVVVRATANKKLEEKLTNTALPKALEQLDYTANEPGRKVSGISVAGIGSISTENQPSEVVPTIETRLRELVVAVSEQGAGVLITIDEMQAAPIDQVAALATAIQDVLRDDLDIAFAAAGLTKGIEELLEHDGTTFMRRADRIELGPISDEAVAEVLTTTIRNNGKDIADDALKSAVSLIQGYPFLVQLVGAMVWLESERANTDLITEELIDKVEPTVVSQMGRQIHSVALKHVPPREMEYLFAMAEISAESGEKAVATGQVAKHLGAAANSLSMARRSLIERDLIQAPSFGLVEFRLPHLREYLLR</sequence>
<dbReference type="OrthoDB" id="2020141at2"/>
<dbReference type="Proteomes" id="UP000033566">
    <property type="component" value="Chromosome"/>
</dbReference>
<proteinExistence type="predicted"/>
<accession>A0A0F6QX69</accession>
<reference evidence="1 2" key="1">
    <citation type="journal article" date="2015" name="Genome Announc.">
        <title>Complete Genome Sequence of Corynebacterium camporealensis DSM 44610, Isolated from the Milk of a Manchega Sheep with Subclinical Mastitis.</title>
        <authorList>
            <person name="Ruckert C."/>
            <person name="Albersmeier A."/>
            <person name="Winkler A."/>
            <person name="Tauch A."/>
        </authorList>
    </citation>
    <scope>NUCLEOTIDE SEQUENCE [LARGE SCALE GENOMIC DNA]</scope>
    <source>
        <strain evidence="1 2">DSM 44610</strain>
    </source>
</reference>